<comment type="caution">
    <text evidence="1">The sequence shown here is derived from an EMBL/GenBank/DDBJ whole genome shotgun (WGS) entry which is preliminary data.</text>
</comment>
<evidence type="ECO:0000313" key="2">
    <source>
        <dbReference type="Proteomes" id="UP001140087"/>
    </source>
</evidence>
<sequence>MLLTARLNNIRPLVNMLRTICFRPRASCAINASGLVFAVEEAQSIVAEAYLRTDLFATFNYNLALAREQRRARQNGADEESADPDDTTYVSLPLDNLIECLMLFYGPSGGTAGGHSSGIQTTSAMLTGGNPMDLRGASTAHIAFNGLGSDFELMLEERGVISVCRLATFFPETPVNLDFSRSPVVQQLIIRSEWLRDAFNELDPSSEAVAIAISATAPFFRISTVGDNGSTEMTYSKDERVLDSFFCSEEQENRYKLSLILRCKQALALSDKTKIRVNQRGFLSFQFMIPTDADVSFVDFLYAPLVHASELAA</sequence>
<gene>
    <name evidence="1" type="primary">rad1</name>
    <name evidence="1" type="ORF">H4R21_001084</name>
</gene>
<dbReference type="EC" id="3.1.11.2" evidence="1"/>
<dbReference type="Proteomes" id="UP001140087">
    <property type="component" value="Unassembled WGS sequence"/>
</dbReference>
<keyword evidence="1" id="KW-0378">Hydrolase</keyword>
<dbReference type="EMBL" id="JANBUN010000199">
    <property type="protein sequence ID" value="KAJ2805912.1"/>
    <property type="molecule type" value="Genomic_DNA"/>
</dbReference>
<evidence type="ECO:0000313" key="1">
    <source>
        <dbReference type="EMBL" id="KAJ2805912.1"/>
    </source>
</evidence>
<keyword evidence="2" id="KW-1185">Reference proteome</keyword>
<name>A0ACC1LCI0_9FUNG</name>
<protein>
    <submittedName>
        <fullName evidence="1">Checkpoint clamp complex protein Rad1</fullName>
        <ecNumber evidence="1">3.1.11.2</ecNumber>
    </submittedName>
</protein>
<organism evidence="1 2">
    <name type="scientific">Coemansia helicoidea</name>
    <dbReference type="NCBI Taxonomy" id="1286919"/>
    <lineage>
        <taxon>Eukaryota</taxon>
        <taxon>Fungi</taxon>
        <taxon>Fungi incertae sedis</taxon>
        <taxon>Zoopagomycota</taxon>
        <taxon>Kickxellomycotina</taxon>
        <taxon>Kickxellomycetes</taxon>
        <taxon>Kickxellales</taxon>
        <taxon>Kickxellaceae</taxon>
        <taxon>Coemansia</taxon>
    </lineage>
</organism>
<proteinExistence type="predicted"/>
<reference evidence="1" key="1">
    <citation type="submission" date="2022-07" db="EMBL/GenBank/DDBJ databases">
        <title>Phylogenomic reconstructions and comparative analyses of Kickxellomycotina fungi.</title>
        <authorList>
            <person name="Reynolds N.K."/>
            <person name="Stajich J.E."/>
            <person name="Barry K."/>
            <person name="Grigoriev I.V."/>
            <person name="Crous P."/>
            <person name="Smith M.E."/>
        </authorList>
    </citation>
    <scope>NUCLEOTIDE SEQUENCE</scope>
    <source>
        <strain evidence="1">BCRC 34780</strain>
    </source>
</reference>
<accession>A0ACC1LCI0</accession>